<evidence type="ECO:0000256" key="1">
    <source>
        <dbReference type="SAM" id="Phobius"/>
    </source>
</evidence>
<keyword evidence="1" id="KW-1133">Transmembrane helix</keyword>
<feature type="transmembrane region" description="Helical" evidence="1">
    <location>
        <begin position="24"/>
        <end position="46"/>
    </location>
</feature>
<dbReference type="GO" id="GO:0016020">
    <property type="term" value="C:membrane"/>
    <property type="evidence" value="ECO:0007669"/>
    <property type="project" value="InterPro"/>
</dbReference>
<dbReference type="EMBL" id="JWZT01005615">
    <property type="protein sequence ID" value="KII60454.1"/>
    <property type="molecule type" value="Genomic_DNA"/>
</dbReference>
<feature type="transmembrane region" description="Helical" evidence="1">
    <location>
        <begin position="58"/>
        <end position="78"/>
    </location>
</feature>
<dbReference type="AlphaFoldDB" id="A0A0C2M7W6"/>
<dbReference type="InterPro" id="IPR000620">
    <property type="entry name" value="EamA_dom"/>
</dbReference>
<evidence type="ECO:0000313" key="4">
    <source>
        <dbReference type="Proteomes" id="UP000031668"/>
    </source>
</evidence>
<dbReference type="Pfam" id="PF00892">
    <property type="entry name" value="EamA"/>
    <property type="match status" value="1"/>
</dbReference>
<evidence type="ECO:0000313" key="3">
    <source>
        <dbReference type="EMBL" id="KII60454.1"/>
    </source>
</evidence>
<organism evidence="3 4">
    <name type="scientific">Thelohanellus kitauei</name>
    <name type="common">Myxosporean</name>
    <dbReference type="NCBI Taxonomy" id="669202"/>
    <lineage>
        <taxon>Eukaryota</taxon>
        <taxon>Metazoa</taxon>
        <taxon>Cnidaria</taxon>
        <taxon>Myxozoa</taxon>
        <taxon>Myxosporea</taxon>
        <taxon>Bivalvulida</taxon>
        <taxon>Platysporina</taxon>
        <taxon>Myxobolidae</taxon>
        <taxon>Thelohanellus</taxon>
    </lineage>
</organism>
<keyword evidence="1" id="KW-0472">Membrane</keyword>
<feature type="domain" description="EamA" evidence="2">
    <location>
        <begin position="1"/>
        <end position="100"/>
    </location>
</feature>
<gene>
    <name evidence="3" type="ORF">RF11_11436</name>
</gene>
<comment type="caution">
    <text evidence="3">The sequence shown here is derived from an EMBL/GenBank/DDBJ whole genome shotgun (WGS) entry which is preliminary data.</text>
</comment>
<reference evidence="3 4" key="1">
    <citation type="journal article" date="2014" name="Genome Biol. Evol.">
        <title>The genome of the myxosporean Thelohanellus kitauei shows adaptations to nutrient acquisition within its fish host.</title>
        <authorList>
            <person name="Yang Y."/>
            <person name="Xiong J."/>
            <person name="Zhou Z."/>
            <person name="Huo F."/>
            <person name="Miao W."/>
            <person name="Ran C."/>
            <person name="Liu Y."/>
            <person name="Zhang J."/>
            <person name="Feng J."/>
            <person name="Wang M."/>
            <person name="Wang M."/>
            <person name="Wang L."/>
            <person name="Yao B."/>
        </authorList>
    </citation>
    <scope>NUCLEOTIDE SEQUENCE [LARGE SCALE GENOMIC DNA]</scope>
    <source>
        <strain evidence="3">Wuqing</strain>
    </source>
</reference>
<proteinExistence type="predicted"/>
<name>A0A0C2M7W6_THEKT</name>
<protein>
    <recommendedName>
        <fullName evidence="2">EamA domain-containing protein</fullName>
    </recommendedName>
</protein>
<dbReference type="Proteomes" id="UP000031668">
    <property type="component" value="Unassembled WGS sequence"/>
</dbReference>
<sequence length="108" mass="11722">MLFATIPMLLLAIKYEGWPREIHWSPLLCALIVFIGPIATSVCFVISTECGRKVSSFTMSNFTLGVPVIGVISSVVFLGSHLTFVFLSGLILVFTGAMMAVAFSFRDA</sequence>
<accession>A0A0C2M7W6</accession>
<evidence type="ECO:0000259" key="2">
    <source>
        <dbReference type="Pfam" id="PF00892"/>
    </source>
</evidence>
<keyword evidence="1" id="KW-0812">Transmembrane</keyword>
<keyword evidence="4" id="KW-1185">Reference proteome</keyword>
<dbReference type="SUPFAM" id="SSF103481">
    <property type="entry name" value="Multidrug resistance efflux transporter EmrE"/>
    <property type="match status" value="1"/>
</dbReference>
<feature type="transmembrane region" description="Helical" evidence="1">
    <location>
        <begin position="84"/>
        <end position="105"/>
    </location>
</feature>
<dbReference type="InterPro" id="IPR037185">
    <property type="entry name" value="EmrE-like"/>
</dbReference>